<dbReference type="PANTHER" id="PTHR23310">
    <property type="entry name" value="ACYL-COA-BINDING PROTEIN, ACBP"/>
    <property type="match status" value="1"/>
</dbReference>
<keyword evidence="2" id="KW-0446">Lipid-binding</keyword>
<dbReference type="GO" id="GO:0006631">
    <property type="term" value="P:fatty acid metabolic process"/>
    <property type="evidence" value="ECO:0007669"/>
    <property type="project" value="TreeGrafter"/>
</dbReference>
<evidence type="ECO:0000256" key="2">
    <source>
        <dbReference type="ARBA" id="ARBA00023121"/>
    </source>
</evidence>
<evidence type="ECO:0000256" key="1">
    <source>
        <dbReference type="ARBA" id="ARBA00005567"/>
    </source>
</evidence>
<gene>
    <name evidence="4" type="ORF">WJX73_005504</name>
</gene>
<accession>A0AAW1NVV0</accession>
<evidence type="ECO:0000313" key="5">
    <source>
        <dbReference type="Proteomes" id="UP001465755"/>
    </source>
</evidence>
<reference evidence="4 5" key="1">
    <citation type="journal article" date="2024" name="Nat. Commun.">
        <title>Phylogenomics reveals the evolutionary origins of lichenization in chlorophyte algae.</title>
        <authorList>
            <person name="Puginier C."/>
            <person name="Libourel C."/>
            <person name="Otte J."/>
            <person name="Skaloud P."/>
            <person name="Haon M."/>
            <person name="Grisel S."/>
            <person name="Petersen M."/>
            <person name="Berrin J.G."/>
            <person name="Delaux P.M."/>
            <person name="Dal Grande F."/>
            <person name="Keller J."/>
        </authorList>
    </citation>
    <scope>NUCLEOTIDE SEQUENCE [LARGE SCALE GENOMIC DNA]</scope>
    <source>
        <strain evidence="4 5">SAG 2036</strain>
    </source>
</reference>
<comment type="similarity">
    <text evidence="1">Belongs to the ACBP family.</text>
</comment>
<organism evidence="4 5">
    <name type="scientific">Symbiochloris irregularis</name>
    <dbReference type="NCBI Taxonomy" id="706552"/>
    <lineage>
        <taxon>Eukaryota</taxon>
        <taxon>Viridiplantae</taxon>
        <taxon>Chlorophyta</taxon>
        <taxon>core chlorophytes</taxon>
        <taxon>Trebouxiophyceae</taxon>
        <taxon>Trebouxiales</taxon>
        <taxon>Trebouxiaceae</taxon>
        <taxon>Symbiochloris</taxon>
    </lineage>
</organism>
<dbReference type="Proteomes" id="UP001465755">
    <property type="component" value="Unassembled WGS sequence"/>
</dbReference>
<dbReference type="PRINTS" id="PR00689">
    <property type="entry name" value="ACOABINDINGP"/>
</dbReference>
<evidence type="ECO:0000313" key="4">
    <source>
        <dbReference type="EMBL" id="KAK9796675.1"/>
    </source>
</evidence>
<proteinExistence type="inferred from homology"/>
<dbReference type="PANTHER" id="PTHR23310:SF115">
    <property type="entry name" value="ACB DOMAIN-CONTAINING PROTEIN"/>
    <property type="match status" value="1"/>
</dbReference>
<dbReference type="PROSITE" id="PS51228">
    <property type="entry name" value="ACB_2"/>
    <property type="match status" value="1"/>
</dbReference>
<dbReference type="InterPro" id="IPR000582">
    <property type="entry name" value="Acyl-CoA-binding_protein"/>
</dbReference>
<dbReference type="Gene3D" id="1.20.80.10">
    <property type="match status" value="1"/>
</dbReference>
<feature type="domain" description="ACB" evidence="3">
    <location>
        <begin position="6"/>
        <end position="93"/>
    </location>
</feature>
<protein>
    <recommendedName>
        <fullName evidence="3">ACB domain-containing protein</fullName>
    </recommendedName>
</protein>
<dbReference type="SUPFAM" id="SSF47027">
    <property type="entry name" value="Acyl-CoA binding protein"/>
    <property type="match status" value="1"/>
</dbReference>
<dbReference type="GO" id="GO:0000062">
    <property type="term" value="F:fatty-acyl-CoA binding"/>
    <property type="evidence" value="ECO:0007669"/>
    <property type="project" value="InterPro"/>
</dbReference>
<dbReference type="PROSITE" id="PS00880">
    <property type="entry name" value="ACB_1"/>
    <property type="match status" value="1"/>
</dbReference>
<dbReference type="InterPro" id="IPR035984">
    <property type="entry name" value="Acyl-CoA-binding_sf"/>
</dbReference>
<dbReference type="InterPro" id="IPR014352">
    <property type="entry name" value="FERM/acyl-CoA-bd_prot_sf"/>
</dbReference>
<dbReference type="Pfam" id="PF00887">
    <property type="entry name" value="ACBP"/>
    <property type="match status" value="1"/>
</dbReference>
<dbReference type="AlphaFoldDB" id="A0AAW1NVV0"/>
<keyword evidence="5" id="KW-1185">Reference proteome</keyword>
<sequence>MADADLEARFKKAVWLIRNGPKITSTSNEKKLEFYSYYKQATEGDVKGSQPWAYQLEARAKWDAWNKLKGMSKQEAMQHYIDLMGDPSIWEEHDSLQQYPGPQWMAA</sequence>
<dbReference type="InterPro" id="IPR022408">
    <property type="entry name" value="Acyl-CoA-binding_prot_CS"/>
</dbReference>
<evidence type="ECO:0000259" key="3">
    <source>
        <dbReference type="PROSITE" id="PS51228"/>
    </source>
</evidence>
<dbReference type="EMBL" id="JALJOQ010000114">
    <property type="protein sequence ID" value="KAK9796675.1"/>
    <property type="molecule type" value="Genomic_DNA"/>
</dbReference>
<name>A0AAW1NVV0_9CHLO</name>
<comment type="caution">
    <text evidence="4">The sequence shown here is derived from an EMBL/GenBank/DDBJ whole genome shotgun (WGS) entry which is preliminary data.</text>
</comment>